<dbReference type="AlphaFoldDB" id="A0A9P6MVB8"/>
<sequence length="341" mass="38811">MDSTGSQASSALQEDVDILRRELQALEAKREALLQQIEQEERVMSEETAALAPAPTAKADKDQRKMQDILTAYRLTGVTMFNASEFEESDWSKYNMPDFPIGPKEIGIRFETFANGMYHEPYYIMITGQATSQTDDDQEDQDNRTENGSDLPGDRRIVTPPMLGDKISLSLGHNSTFVFIGTKGEILEWFRTVGPSKTVHAVIFNNRPPLDLVFDLFAVANPDLTWLQYFESFYWVDPTLELYRLEIRPEQPKIDAELDPLYRMYAKSGVCLGDMANALDRKWSQPPTKSYLDMAKEVFMERDEASDHAKEVAAETKRQDEQAEDVELADIVVSVPTENRQ</sequence>
<accession>A0A9P6MVB8</accession>
<dbReference type="Proteomes" id="UP000703661">
    <property type="component" value="Unassembled WGS sequence"/>
</dbReference>
<gene>
    <name evidence="3" type="ORF">BGZ80_010231</name>
</gene>
<name>A0A9P6MVB8_9FUNG</name>
<protein>
    <submittedName>
        <fullName evidence="3">Uncharacterized protein</fullName>
    </submittedName>
</protein>
<evidence type="ECO:0000256" key="1">
    <source>
        <dbReference type="SAM" id="Coils"/>
    </source>
</evidence>
<comment type="caution">
    <text evidence="3">The sequence shown here is derived from an EMBL/GenBank/DDBJ whole genome shotgun (WGS) entry which is preliminary data.</text>
</comment>
<keyword evidence="1" id="KW-0175">Coiled coil</keyword>
<evidence type="ECO:0000313" key="4">
    <source>
        <dbReference type="Proteomes" id="UP000703661"/>
    </source>
</evidence>
<feature type="region of interest" description="Disordered" evidence="2">
    <location>
        <begin position="302"/>
        <end position="341"/>
    </location>
</feature>
<proteinExistence type="predicted"/>
<organism evidence="3 4">
    <name type="scientific">Entomortierella chlamydospora</name>
    <dbReference type="NCBI Taxonomy" id="101097"/>
    <lineage>
        <taxon>Eukaryota</taxon>
        <taxon>Fungi</taxon>
        <taxon>Fungi incertae sedis</taxon>
        <taxon>Mucoromycota</taxon>
        <taxon>Mortierellomycotina</taxon>
        <taxon>Mortierellomycetes</taxon>
        <taxon>Mortierellales</taxon>
        <taxon>Mortierellaceae</taxon>
        <taxon>Entomortierella</taxon>
    </lineage>
</organism>
<reference evidence="3" key="1">
    <citation type="journal article" date="2020" name="Fungal Divers.">
        <title>Resolving the Mortierellaceae phylogeny through synthesis of multi-gene phylogenetics and phylogenomics.</title>
        <authorList>
            <person name="Vandepol N."/>
            <person name="Liber J."/>
            <person name="Desiro A."/>
            <person name="Na H."/>
            <person name="Kennedy M."/>
            <person name="Barry K."/>
            <person name="Grigoriev I.V."/>
            <person name="Miller A.N."/>
            <person name="O'Donnell K."/>
            <person name="Stajich J.E."/>
            <person name="Bonito G."/>
        </authorList>
    </citation>
    <scope>NUCLEOTIDE SEQUENCE</scope>
    <source>
        <strain evidence="3">NRRL 2769</strain>
    </source>
</reference>
<dbReference type="EMBL" id="JAAAID010000691">
    <property type="protein sequence ID" value="KAG0014785.1"/>
    <property type="molecule type" value="Genomic_DNA"/>
</dbReference>
<feature type="region of interest" description="Disordered" evidence="2">
    <location>
        <begin position="131"/>
        <end position="156"/>
    </location>
</feature>
<feature type="compositionally biased region" description="Basic and acidic residues" evidence="2">
    <location>
        <begin position="141"/>
        <end position="156"/>
    </location>
</feature>
<evidence type="ECO:0000313" key="3">
    <source>
        <dbReference type="EMBL" id="KAG0014785.1"/>
    </source>
</evidence>
<keyword evidence="4" id="KW-1185">Reference proteome</keyword>
<feature type="coiled-coil region" evidence="1">
    <location>
        <begin position="9"/>
        <end position="50"/>
    </location>
</feature>
<feature type="compositionally biased region" description="Basic and acidic residues" evidence="2">
    <location>
        <begin position="302"/>
        <end position="321"/>
    </location>
</feature>
<evidence type="ECO:0000256" key="2">
    <source>
        <dbReference type="SAM" id="MobiDB-lite"/>
    </source>
</evidence>